<evidence type="ECO:0000256" key="2">
    <source>
        <dbReference type="ARBA" id="ARBA00022679"/>
    </source>
</evidence>
<protein>
    <submittedName>
        <fullName evidence="4">L-histidine N(Alpha)-methyltransferase</fullName>
        <ecNumber evidence="4">2.1.1.44</ecNumber>
    </submittedName>
</protein>
<keyword evidence="2 4" id="KW-0808">Transferase</keyword>
<evidence type="ECO:0000256" key="1">
    <source>
        <dbReference type="ARBA" id="ARBA00022603"/>
    </source>
</evidence>
<evidence type="ECO:0000313" key="4">
    <source>
        <dbReference type="EMBL" id="RTR06956.1"/>
    </source>
</evidence>
<dbReference type="Pfam" id="PF10017">
    <property type="entry name" value="Methyltransf_33"/>
    <property type="match status" value="1"/>
</dbReference>
<dbReference type="GO" id="GO:0032259">
    <property type="term" value="P:methylation"/>
    <property type="evidence" value="ECO:0007669"/>
    <property type="project" value="UniProtKB-KW"/>
</dbReference>
<proteinExistence type="predicted"/>
<dbReference type="RefSeq" id="WP_126479876.1">
    <property type="nucleotide sequence ID" value="NZ_RXNS01000001.1"/>
</dbReference>
<comment type="caution">
    <text evidence="4">The sequence shown here is derived from an EMBL/GenBank/DDBJ whole genome shotgun (WGS) entry which is preliminary data.</text>
</comment>
<accession>A0A3S0JCY2</accession>
<dbReference type="InterPro" id="IPR035094">
    <property type="entry name" value="EgtD"/>
</dbReference>
<dbReference type="PANTHER" id="PTHR43397">
    <property type="entry name" value="ERGOTHIONEINE BIOSYNTHESIS PROTEIN 1"/>
    <property type="match status" value="1"/>
</dbReference>
<keyword evidence="1 4" id="KW-0489">Methyltransferase</keyword>
<dbReference type="SUPFAM" id="SSF53335">
    <property type="entry name" value="S-adenosyl-L-methionine-dependent methyltransferases"/>
    <property type="match status" value="1"/>
</dbReference>
<organism evidence="4 5">
    <name type="scientific">Halomonas nitroreducens</name>
    <dbReference type="NCBI Taxonomy" id="447425"/>
    <lineage>
        <taxon>Bacteria</taxon>
        <taxon>Pseudomonadati</taxon>
        <taxon>Pseudomonadota</taxon>
        <taxon>Gammaproteobacteria</taxon>
        <taxon>Oceanospirillales</taxon>
        <taxon>Halomonadaceae</taxon>
        <taxon>Halomonas</taxon>
    </lineage>
</organism>
<dbReference type="GO" id="GO:0052706">
    <property type="term" value="F:L-histidine N(alpha)-methyltransferase activity"/>
    <property type="evidence" value="ECO:0007669"/>
    <property type="project" value="UniProtKB-EC"/>
</dbReference>
<evidence type="ECO:0000259" key="3">
    <source>
        <dbReference type="Pfam" id="PF10017"/>
    </source>
</evidence>
<sequence length="321" mass="35467">MSATAVRFHDQHVDEAGPSFGDGVIAGLSRERKRLSPKYFYDERGSRLFEAICRQPEYYLTRTEEGILASAAEEIAAIVGPESLLVELGSGASRKVRLLLEAVRPRRYLGIDISRDFLLESTRRLAADYPWLEVHAAWADFSRRLRLPSGVAGRRVVAFFPGSSIGNFSPREAEAFLAGLRRALPAGSGVLIGVDLIKDRRILEAAYNDAAGVTAAFNLNLLARMRRELGAAVEVGAFRHLAFFNAPAARIEMHLVSEQRQAITLDGQRFAFEPGETLHTENSCKYSVAGFQALAARAGYRSRTVWCDDEALFSVHYLSSD</sequence>
<dbReference type="EC" id="2.1.1.44" evidence="4"/>
<evidence type="ECO:0000313" key="5">
    <source>
        <dbReference type="Proteomes" id="UP000267400"/>
    </source>
</evidence>
<dbReference type="Proteomes" id="UP000267400">
    <property type="component" value="Unassembled WGS sequence"/>
</dbReference>
<dbReference type="InterPro" id="IPR051128">
    <property type="entry name" value="EgtD_Methyltrsf_superfamily"/>
</dbReference>
<dbReference type="InterPro" id="IPR029063">
    <property type="entry name" value="SAM-dependent_MTases_sf"/>
</dbReference>
<dbReference type="InterPro" id="IPR019257">
    <property type="entry name" value="MeTrfase_dom"/>
</dbReference>
<dbReference type="InterPro" id="IPR017804">
    <property type="entry name" value="MeTrfase_EgtD-like"/>
</dbReference>
<feature type="domain" description="Histidine-specific methyltransferase SAM-dependent" evidence="3">
    <location>
        <begin position="22"/>
        <end position="319"/>
    </location>
</feature>
<dbReference type="Gene3D" id="3.40.50.150">
    <property type="entry name" value="Vaccinia Virus protein VP39"/>
    <property type="match status" value="1"/>
</dbReference>
<dbReference type="OrthoDB" id="5289726at2"/>
<dbReference type="NCBIfam" id="TIGR03438">
    <property type="entry name" value="egtD_ergothio"/>
    <property type="match status" value="1"/>
</dbReference>
<gene>
    <name evidence="4" type="primary">egtD</name>
    <name evidence="4" type="ORF">EKG36_00395</name>
</gene>
<dbReference type="EMBL" id="RXNS01000001">
    <property type="protein sequence ID" value="RTR06956.1"/>
    <property type="molecule type" value="Genomic_DNA"/>
</dbReference>
<keyword evidence="5" id="KW-1185">Reference proteome</keyword>
<dbReference type="PIRSF" id="PIRSF018005">
    <property type="entry name" value="UCP018005"/>
    <property type="match status" value="1"/>
</dbReference>
<dbReference type="PANTHER" id="PTHR43397:SF1">
    <property type="entry name" value="ERGOTHIONEINE BIOSYNTHESIS PROTEIN 1"/>
    <property type="match status" value="1"/>
</dbReference>
<name>A0A3S0JCY2_9GAMM</name>
<reference evidence="4 5" key="1">
    <citation type="submission" date="2018-12" db="EMBL/GenBank/DDBJ databases">
        <authorList>
            <person name="Yu L."/>
        </authorList>
    </citation>
    <scope>NUCLEOTIDE SEQUENCE [LARGE SCALE GENOMIC DNA]</scope>
    <source>
        <strain evidence="4 5">11S</strain>
    </source>
</reference>
<dbReference type="AlphaFoldDB" id="A0A3S0JCY2"/>